<evidence type="ECO:0000256" key="4">
    <source>
        <dbReference type="ARBA" id="ARBA00023136"/>
    </source>
</evidence>
<dbReference type="GO" id="GO:0016020">
    <property type="term" value="C:membrane"/>
    <property type="evidence" value="ECO:0007669"/>
    <property type="project" value="UniProtKB-SubCell"/>
</dbReference>
<evidence type="ECO:0000256" key="3">
    <source>
        <dbReference type="ARBA" id="ARBA00022989"/>
    </source>
</evidence>
<dbReference type="KEGG" id="pns:A9D12_06900"/>
<dbReference type="EMBL" id="CP016033">
    <property type="protein sequence ID" value="ANK12717.1"/>
    <property type="molecule type" value="Genomic_DNA"/>
</dbReference>
<dbReference type="STRING" id="1112.A9D12_06900"/>
<dbReference type="Proteomes" id="UP000078263">
    <property type="component" value="Chromosome"/>
</dbReference>
<evidence type="ECO:0000313" key="7">
    <source>
        <dbReference type="EMBL" id="ANK12717.1"/>
    </source>
</evidence>
<dbReference type="InterPro" id="IPR010432">
    <property type="entry name" value="RDD"/>
</dbReference>
<feature type="domain" description="RDD" evidence="6">
    <location>
        <begin position="29"/>
        <end position="195"/>
    </location>
</feature>
<dbReference type="AlphaFoldDB" id="A0A192D4A2"/>
<keyword evidence="8" id="KW-1185">Reference proteome</keyword>
<gene>
    <name evidence="7" type="ORF">A9D12_06900</name>
</gene>
<evidence type="ECO:0000259" key="6">
    <source>
        <dbReference type="Pfam" id="PF06271"/>
    </source>
</evidence>
<dbReference type="PANTHER" id="PTHR38480">
    <property type="entry name" value="SLR0254 PROTEIN"/>
    <property type="match status" value="1"/>
</dbReference>
<keyword evidence="4 5" id="KW-0472">Membrane</keyword>
<keyword evidence="2 5" id="KW-0812">Transmembrane</keyword>
<dbReference type="RefSeq" id="WP_068350627.1">
    <property type="nucleotide sequence ID" value="NZ_CP016033.1"/>
</dbReference>
<feature type="transmembrane region" description="Helical" evidence="5">
    <location>
        <begin position="165"/>
        <end position="183"/>
    </location>
</feature>
<evidence type="ECO:0000256" key="5">
    <source>
        <dbReference type="SAM" id="Phobius"/>
    </source>
</evidence>
<accession>A0A192D4A2</accession>
<sequence>MTASPAPSDAHRTRTLVTPEGLALGIARASRGARAVALMIDVAIIVFGLIAFQLAIYALADGAAEGTRFDPDAMPGAALEFLGILSVLFAFATWYGYFLVQELGPRGATLGKRMVGIRIAARSGTRLTPEAVIARNLLRDIEIFYPLVTLLVLTFTSRQGENVGALGWVVTGWFALFALFPFFNRDALRAGDIVAGTWVVERPRTRLSKVLSAQGAAAAQGASAVTGVRYDFGEAALSVYGEKELQTLERMLRTAPEDALIAAHAAICRKIGWEPGAGDERAFLEAFYAQLRAKLETDMRFGKRKADKFS</sequence>
<keyword evidence="3 5" id="KW-1133">Transmembrane helix</keyword>
<evidence type="ECO:0000256" key="1">
    <source>
        <dbReference type="ARBA" id="ARBA00004141"/>
    </source>
</evidence>
<organism evidence="7 8">
    <name type="scientific">Erythrobacter neustonensis</name>
    <dbReference type="NCBI Taxonomy" id="1112"/>
    <lineage>
        <taxon>Bacteria</taxon>
        <taxon>Pseudomonadati</taxon>
        <taxon>Pseudomonadota</taxon>
        <taxon>Alphaproteobacteria</taxon>
        <taxon>Sphingomonadales</taxon>
        <taxon>Erythrobacteraceae</taxon>
        <taxon>Erythrobacter/Porphyrobacter group</taxon>
        <taxon>Erythrobacter</taxon>
    </lineage>
</organism>
<dbReference type="PANTHER" id="PTHR38480:SF1">
    <property type="entry name" value="SLR0254 PROTEIN"/>
    <property type="match status" value="1"/>
</dbReference>
<name>A0A192D4A2_9SPHN</name>
<dbReference type="OrthoDB" id="9787732at2"/>
<comment type="subcellular location">
    <subcellularLocation>
        <location evidence="1">Membrane</location>
        <topology evidence="1">Multi-pass membrane protein</topology>
    </subcellularLocation>
</comment>
<reference evidence="7 8" key="1">
    <citation type="submission" date="2016-05" db="EMBL/GenBank/DDBJ databases">
        <title>Compelete Genome Sequence of Bacteriochlorophyll-Synthesizing Bacterium Porphyrobacter neustonensis DSM 9434.</title>
        <authorList>
            <person name="Shi X.-L."/>
            <person name="Wu Y.-H."/>
            <person name="Cheng H."/>
            <person name="Xu L."/>
            <person name="Zhang X.-Q."/>
            <person name="Wang C.-S."/>
            <person name="Xu X.-W."/>
        </authorList>
    </citation>
    <scope>NUCLEOTIDE SEQUENCE [LARGE SCALE GENOMIC DNA]</scope>
    <source>
        <strain evidence="7 8">DSM 9434</strain>
    </source>
</reference>
<protein>
    <recommendedName>
        <fullName evidence="6">RDD domain-containing protein</fullName>
    </recommendedName>
</protein>
<feature type="transmembrane region" description="Helical" evidence="5">
    <location>
        <begin position="36"/>
        <end position="59"/>
    </location>
</feature>
<proteinExistence type="predicted"/>
<dbReference type="Pfam" id="PF06271">
    <property type="entry name" value="RDD"/>
    <property type="match status" value="1"/>
</dbReference>
<feature type="transmembrane region" description="Helical" evidence="5">
    <location>
        <begin position="79"/>
        <end position="100"/>
    </location>
</feature>
<evidence type="ECO:0000313" key="8">
    <source>
        <dbReference type="Proteomes" id="UP000078263"/>
    </source>
</evidence>
<evidence type="ECO:0000256" key="2">
    <source>
        <dbReference type="ARBA" id="ARBA00022692"/>
    </source>
</evidence>